<reference evidence="2 3" key="1">
    <citation type="submission" date="2020-07" db="EMBL/GenBank/DDBJ databases">
        <title>Halophilic bacteria isolated from french cheeses.</title>
        <authorList>
            <person name="Kothe C.I."/>
            <person name="Farah-Kraiem B."/>
            <person name="Renault P."/>
            <person name="Dridi B."/>
        </authorList>
    </citation>
    <scope>NUCLEOTIDE SEQUENCE [LARGE SCALE GENOMIC DNA]</scope>
    <source>
        <strain evidence="2 3">FME20</strain>
    </source>
</reference>
<gene>
    <name evidence="2" type="ORF">EI547_09055</name>
</gene>
<keyword evidence="1" id="KW-0812">Transmembrane</keyword>
<organism evidence="2 3">
    <name type="scientific">Halomonas colorata</name>
    <dbReference type="NCBI Taxonomy" id="2742615"/>
    <lineage>
        <taxon>Bacteria</taxon>
        <taxon>Pseudomonadati</taxon>
        <taxon>Pseudomonadota</taxon>
        <taxon>Gammaproteobacteria</taxon>
        <taxon>Oceanospirillales</taxon>
        <taxon>Halomonadaceae</taxon>
        <taxon>Halomonas</taxon>
    </lineage>
</organism>
<feature type="transmembrane region" description="Helical" evidence="1">
    <location>
        <begin position="72"/>
        <end position="92"/>
    </location>
</feature>
<sequence>MNITHLEHAVIALIFQALLWPFVGRWVAGSLIVAVFLGREIAQHEYAGGGANQVGYFYGLFNHWSLDSFLDFTAPALACACVASIMPGSWLWKYIKARRQK</sequence>
<proteinExistence type="predicted"/>
<dbReference type="EMBL" id="RRZB01000018">
    <property type="protein sequence ID" value="MBE0463604.1"/>
    <property type="molecule type" value="Genomic_DNA"/>
</dbReference>
<evidence type="ECO:0000313" key="2">
    <source>
        <dbReference type="EMBL" id="MBE0463604.1"/>
    </source>
</evidence>
<name>A0ABR9FY95_9GAMM</name>
<dbReference type="RefSeq" id="WP_192538109.1">
    <property type="nucleotide sequence ID" value="NZ_JABUZA010000003.1"/>
</dbReference>
<evidence type="ECO:0000256" key="1">
    <source>
        <dbReference type="SAM" id="Phobius"/>
    </source>
</evidence>
<keyword evidence="3" id="KW-1185">Reference proteome</keyword>
<dbReference type="Proteomes" id="UP001645038">
    <property type="component" value="Unassembled WGS sequence"/>
</dbReference>
<feature type="transmembrane region" description="Helical" evidence="1">
    <location>
        <begin position="12"/>
        <end position="37"/>
    </location>
</feature>
<accession>A0ABR9FY95</accession>
<protein>
    <submittedName>
        <fullName evidence="2">Uncharacterized protein</fullName>
    </submittedName>
</protein>
<comment type="caution">
    <text evidence="2">The sequence shown here is derived from an EMBL/GenBank/DDBJ whole genome shotgun (WGS) entry which is preliminary data.</text>
</comment>
<keyword evidence="1" id="KW-1133">Transmembrane helix</keyword>
<keyword evidence="1" id="KW-0472">Membrane</keyword>
<evidence type="ECO:0000313" key="3">
    <source>
        <dbReference type="Proteomes" id="UP001645038"/>
    </source>
</evidence>